<dbReference type="Gene3D" id="3.80.10.10">
    <property type="entry name" value="Ribonuclease Inhibitor"/>
    <property type="match status" value="1"/>
</dbReference>
<name>A0A0L0SR65_ALLM3</name>
<dbReference type="InterPro" id="IPR032675">
    <property type="entry name" value="LRR_dom_sf"/>
</dbReference>
<organism evidence="1 2">
    <name type="scientific">Allomyces macrogynus (strain ATCC 38327)</name>
    <name type="common">Allomyces javanicus var. macrogynus</name>
    <dbReference type="NCBI Taxonomy" id="578462"/>
    <lineage>
        <taxon>Eukaryota</taxon>
        <taxon>Fungi</taxon>
        <taxon>Fungi incertae sedis</taxon>
        <taxon>Blastocladiomycota</taxon>
        <taxon>Blastocladiomycetes</taxon>
        <taxon>Blastocladiales</taxon>
        <taxon>Blastocladiaceae</taxon>
        <taxon>Allomyces</taxon>
    </lineage>
</organism>
<evidence type="ECO:0000313" key="1">
    <source>
        <dbReference type="EMBL" id="KNE65013.1"/>
    </source>
</evidence>
<keyword evidence="2" id="KW-1185">Reference proteome</keyword>
<dbReference type="VEuPathDB" id="FungiDB:AMAG_10679"/>
<evidence type="ECO:0000313" key="2">
    <source>
        <dbReference type="Proteomes" id="UP000054350"/>
    </source>
</evidence>
<proteinExistence type="predicted"/>
<sequence>MLSVLYFMLVPSRLLDVSLVMWRARFLQLLMHRISSSKTLSALSLHTDADDWNTEYDAHEGAALDPECVYFTTITDSIDMTGYSQGFVHTGESDCDDEDDDEDFADDTSLALVVGWSFPEALAHLDLSMCDLSLEDVQVLVRRWPLHLHWLSLAGSQLVTVPTPLPPTLRTLIVAFNQIDFAGHPEVWINVLLPTLRSINVTGCRLKASTMSLLKRAAEWAGVMPNGKPKLCVIDDEE</sequence>
<protein>
    <submittedName>
        <fullName evidence="1">Uncharacterized protein</fullName>
    </submittedName>
</protein>
<dbReference type="SUPFAM" id="SSF52047">
    <property type="entry name" value="RNI-like"/>
    <property type="match status" value="1"/>
</dbReference>
<dbReference type="Proteomes" id="UP000054350">
    <property type="component" value="Unassembled WGS sequence"/>
</dbReference>
<accession>A0A0L0SR65</accession>
<reference evidence="1 2" key="1">
    <citation type="submission" date="2009-11" db="EMBL/GenBank/DDBJ databases">
        <title>Annotation of Allomyces macrogynus ATCC 38327.</title>
        <authorList>
            <consortium name="The Broad Institute Genome Sequencing Platform"/>
            <person name="Russ C."/>
            <person name="Cuomo C."/>
            <person name="Burger G."/>
            <person name="Gray M.W."/>
            <person name="Holland P.W.H."/>
            <person name="King N."/>
            <person name="Lang F.B.F."/>
            <person name="Roger A.J."/>
            <person name="Ruiz-Trillo I."/>
            <person name="Young S.K."/>
            <person name="Zeng Q."/>
            <person name="Gargeya S."/>
            <person name="Fitzgerald M."/>
            <person name="Haas B."/>
            <person name="Abouelleil A."/>
            <person name="Alvarado L."/>
            <person name="Arachchi H.M."/>
            <person name="Berlin A."/>
            <person name="Chapman S.B."/>
            <person name="Gearin G."/>
            <person name="Goldberg J."/>
            <person name="Griggs A."/>
            <person name="Gujja S."/>
            <person name="Hansen M."/>
            <person name="Heiman D."/>
            <person name="Howarth C."/>
            <person name="Larimer J."/>
            <person name="Lui A."/>
            <person name="MacDonald P.J.P."/>
            <person name="McCowen C."/>
            <person name="Montmayeur A."/>
            <person name="Murphy C."/>
            <person name="Neiman D."/>
            <person name="Pearson M."/>
            <person name="Priest M."/>
            <person name="Roberts A."/>
            <person name="Saif S."/>
            <person name="Shea T."/>
            <person name="Sisk P."/>
            <person name="Stolte C."/>
            <person name="Sykes S."/>
            <person name="Wortman J."/>
            <person name="Nusbaum C."/>
            <person name="Birren B."/>
        </authorList>
    </citation>
    <scope>NUCLEOTIDE SEQUENCE [LARGE SCALE GENOMIC DNA]</scope>
    <source>
        <strain evidence="1 2">ATCC 38327</strain>
    </source>
</reference>
<dbReference type="EMBL" id="GG745346">
    <property type="protein sequence ID" value="KNE65013.1"/>
    <property type="molecule type" value="Genomic_DNA"/>
</dbReference>
<gene>
    <name evidence="1" type="ORF">AMAG_10679</name>
</gene>
<dbReference type="AlphaFoldDB" id="A0A0L0SR65"/>
<reference evidence="2" key="2">
    <citation type="submission" date="2009-11" db="EMBL/GenBank/DDBJ databases">
        <title>The Genome Sequence of Allomyces macrogynus strain ATCC 38327.</title>
        <authorList>
            <consortium name="The Broad Institute Genome Sequencing Platform"/>
            <person name="Russ C."/>
            <person name="Cuomo C."/>
            <person name="Shea T."/>
            <person name="Young S.K."/>
            <person name="Zeng Q."/>
            <person name="Koehrsen M."/>
            <person name="Haas B."/>
            <person name="Borodovsky M."/>
            <person name="Guigo R."/>
            <person name="Alvarado L."/>
            <person name="Berlin A."/>
            <person name="Borenstein D."/>
            <person name="Chen Z."/>
            <person name="Engels R."/>
            <person name="Freedman E."/>
            <person name="Gellesch M."/>
            <person name="Goldberg J."/>
            <person name="Griggs A."/>
            <person name="Gujja S."/>
            <person name="Heiman D."/>
            <person name="Hepburn T."/>
            <person name="Howarth C."/>
            <person name="Jen D."/>
            <person name="Larson L."/>
            <person name="Lewis B."/>
            <person name="Mehta T."/>
            <person name="Park D."/>
            <person name="Pearson M."/>
            <person name="Roberts A."/>
            <person name="Saif S."/>
            <person name="Shenoy N."/>
            <person name="Sisk P."/>
            <person name="Stolte C."/>
            <person name="Sykes S."/>
            <person name="Walk T."/>
            <person name="White J."/>
            <person name="Yandava C."/>
            <person name="Burger G."/>
            <person name="Gray M.W."/>
            <person name="Holland P.W.H."/>
            <person name="King N."/>
            <person name="Lang F.B.F."/>
            <person name="Roger A.J."/>
            <person name="Ruiz-Trillo I."/>
            <person name="Lander E."/>
            <person name="Nusbaum C."/>
        </authorList>
    </citation>
    <scope>NUCLEOTIDE SEQUENCE [LARGE SCALE GENOMIC DNA]</scope>
    <source>
        <strain evidence="2">ATCC 38327</strain>
    </source>
</reference>